<dbReference type="Pfam" id="PF00294">
    <property type="entry name" value="PfkB"/>
    <property type="match status" value="1"/>
</dbReference>
<keyword evidence="3 5" id="KW-0418">Kinase</keyword>
<proteinExistence type="inferred from homology"/>
<evidence type="ECO:0000256" key="1">
    <source>
        <dbReference type="ARBA" id="ARBA00010688"/>
    </source>
</evidence>
<evidence type="ECO:0000313" key="6">
    <source>
        <dbReference type="Proteomes" id="UP001303946"/>
    </source>
</evidence>
<dbReference type="Proteomes" id="UP001303946">
    <property type="component" value="Chromosome"/>
</dbReference>
<evidence type="ECO:0000313" key="5">
    <source>
        <dbReference type="EMBL" id="WOB07144.1"/>
    </source>
</evidence>
<dbReference type="RefSeq" id="WP_316699818.1">
    <property type="nucleotide sequence ID" value="NZ_CP136336.1"/>
</dbReference>
<organism evidence="5 6">
    <name type="scientific">Piscinibacter gummiphilus</name>
    <dbReference type="NCBI Taxonomy" id="946333"/>
    <lineage>
        <taxon>Bacteria</taxon>
        <taxon>Pseudomonadati</taxon>
        <taxon>Pseudomonadota</taxon>
        <taxon>Betaproteobacteria</taxon>
        <taxon>Burkholderiales</taxon>
        <taxon>Sphaerotilaceae</taxon>
        <taxon>Piscinibacter</taxon>
    </lineage>
</organism>
<protein>
    <submittedName>
        <fullName evidence="5">Sugar kinase</fullName>
    </submittedName>
</protein>
<evidence type="ECO:0000256" key="3">
    <source>
        <dbReference type="ARBA" id="ARBA00022777"/>
    </source>
</evidence>
<comment type="similarity">
    <text evidence="1">Belongs to the carbohydrate kinase PfkB family.</text>
</comment>
<accession>A0ABZ0CQ87</accession>
<name>A0ABZ0CQ87_9BURK</name>
<dbReference type="InterPro" id="IPR029056">
    <property type="entry name" value="Ribokinase-like"/>
</dbReference>
<dbReference type="SUPFAM" id="SSF53613">
    <property type="entry name" value="Ribokinase-like"/>
    <property type="match status" value="1"/>
</dbReference>
<dbReference type="PROSITE" id="PS00584">
    <property type="entry name" value="PFKB_KINASES_2"/>
    <property type="match status" value="1"/>
</dbReference>
<dbReference type="PANTHER" id="PTHR43085">
    <property type="entry name" value="HEXOKINASE FAMILY MEMBER"/>
    <property type="match status" value="1"/>
</dbReference>
<sequence length="320" mass="34764">MSRSSPPLRVACQGECMVELRESPTPGLLAQGIAGDTYNTAVYLRRLTSAADLRIDYATCVGGDLFAPRLFETWRAEGIGESLVRTVPDRSTGLYAIRTDAHGERHFSYWRERSAARAYFEGELSPLEQQAGEIDVLYLSGISLAIMGPEMPPRLRTLLQGLRSRGARIVFDNNYRPRLWASRDAAQSAFAQLYALADIVLVTLDDERALQGLASDDLALQHSLALPCPEVVVKRGARSTLVRRVGQSPIEVPVQTVSRVVDTTAAGDSFAAGYLAKRLMGESAVAAAEWGNRLAATVIQHPGAIVPPEVMAWATRRGAA</sequence>
<dbReference type="InterPro" id="IPR002173">
    <property type="entry name" value="Carboh/pur_kinase_PfkB_CS"/>
</dbReference>
<evidence type="ECO:0000259" key="4">
    <source>
        <dbReference type="Pfam" id="PF00294"/>
    </source>
</evidence>
<gene>
    <name evidence="5" type="ORF">RXV79_19760</name>
</gene>
<reference evidence="5 6" key="1">
    <citation type="submission" date="2023-10" db="EMBL/GenBank/DDBJ databases">
        <title>Bacteria for the degradation of biodegradable plastic PBAT(Polybutylene adipate terephthalate).</title>
        <authorList>
            <person name="Weon H.-Y."/>
            <person name="Yeon J."/>
        </authorList>
    </citation>
    <scope>NUCLEOTIDE SEQUENCE [LARGE SCALE GENOMIC DNA]</scope>
    <source>
        <strain evidence="5 6">SBD 7-3</strain>
    </source>
</reference>
<dbReference type="GO" id="GO:0016301">
    <property type="term" value="F:kinase activity"/>
    <property type="evidence" value="ECO:0007669"/>
    <property type="project" value="UniProtKB-KW"/>
</dbReference>
<evidence type="ECO:0000256" key="2">
    <source>
        <dbReference type="ARBA" id="ARBA00022679"/>
    </source>
</evidence>
<dbReference type="InterPro" id="IPR011611">
    <property type="entry name" value="PfkB_dom"/>
</dbReference>
<keyword evidence="2" id="KW-0808">Transferase</keyword>
<feature type="domain" description="Carbohydrate kinase PfkB" evidence="4">
    <location>
        <begin position="27"/>
        <end position="307"/>
    </location>
</feature>
<dbReference type="InterPro" id="IPR050306">
    <property type="entry name" value="PfkB_Carbo_kinase"/>
</dbReference>
<dbReference type="CDD" id="cd01166">
    <property type="entry name" value="KdgK"/>
    <property type="match status" value="1"/>
</dbReference>
<dbReference type="Gene3D" id="3.40.1190.20">
    <property type="match status" value="1"/>
</dbReference>
<dbReference type="EMBL" id="CP136336">
    <property type="protein sequence ID" value="WOB07144.1"/>
    <property type="molecule type" value="Genomic_DNA"/>
</dbReference>
<keyword evidence="6" id="KW-1185">Reference proteome</keyword>
<dbReference type="PANTHER" id="PTHR43085:SF15">
    <property type="entry name" value="2-DEHYDRO-3-DEOXYGLUCONOKINASE"/>
    <property type="match status" value="1"/>
</dbReference>